<sequence>MIAFYESPLGKKMNKNAAVITEKSMQAGQEMAKEMFGIVKNYKNSSSNPVSMNSSDNTVYNTAGIDVKPDFPGGIDEFTRFVAKNFNPPNVAGLKGKVFVTFVIEKDGSLTDIKILRDLGYGTGKEAVRVLELSPKWIPGEQNGQKVRCTFSLPISIMAK</sequence>
<dbReference type="PANTHER" id="PTHR33446">
    <property type="entry name" value="PROTEIN TONB-RELATED"/>
    <property type="match status" value="1"/>
</dbReference>
<gene>
    <name evidence="3" type="ORF">E1750_07660</name>
</gene>
<dbReference type="PANTHER" id="PTHR33446:SF2">
    <property type="entry name" value="PROTEIN TONB"/>
    <property type="match status" value="1"/>
</dbReference>
<keyword evidence="4" id="KW-1185">Reference proteome</keyword>
<name>A0A4P6YI10_9FLAO</name>
<dbReference type="InterPro" id="IPR018637">
    <property type="entry name" value="DUF2059"/>
</dbReference>
<dbReference type="Pfam" id="PF03544">
    <property type="entry name" value="TonB_C"/>
    <property type="match status" value="1"/>
</dbReference>
<accession>A0A4P6YI10</accession>
<evidence type="ECO:0000259" key="1">
    <source>
        <dbReference type="Pfam" id="PF03544"/>
    </source>
</evidence>
<dbReference type="GO" id="GO:0055085">
    <property type="term" value="P:transmembrane transport"/>
    <property type="evidence" value="ECO:0007669"/>
    <property type="project" value="InterPro"/>
</dbReference>
<dbReference type="InterPro" id="IPR051045">
    <property type="entry name" value="TonB-dependent_transducer"/>
</dbReference>
<dbReference type="Proteomes" id="UP000291124">
    <property type="component" value="Chromosome"/>
</dbReference>
<dbReference type="OrthoDB" id="1095452at2"/>
<organism evidence="3 4">
    <name type="scientific">Flavobacterium nackdongense</name>
    <dbReference type="NCBI Taxonomy" id="2547394"/>
    <lineage>
        <taxon>Bacteria</taxon>
        <taxon>Pseudomonadati</taxon>
        <taxon>Bacteroidota</taxon>
        <taxon>Flavobacteriia</taxon>
        <taxon>Flavobacteriales</taxon>
        <taxon>Flavobacteriaceae</taxon>
        <taxon>Flavobacterium</taxon>
    </lineage>
</organism>
<dbReference type="GO" id="GO:0031992">
    <property type="term" value="F:energy transducer activity"/>
    <property type="evidence" value="ECO:0007669"/>
    <property type="project" value="TreeGrafter"/>
</dbReference>
<evidence type="ECO:0000259" key="2">
    <source>
        <dbReference type="Pfam" id="PF09832"/>
    </source>
</evidence>
<reference evidence="4" key="1">
    <citation type="submission" date="2019-03" db="EMBL/GenBank/DDBJ databases">
        <title>Flavobacterium sp.</title>
        <authorList>
            <person name="Kim H."/>
        </authorList>
    </citation>
    <scope>NUCLEOTIDE SEQUENCE [LARGE SCALE GENOMIC DNA]</scope>
    <source>
        <strain evidence="4">GS13</strain>
    </source>
</reference>
<dbReference type="AlphaFoldDB" id="A0A4P6YI10"/>
<protein>
    <submittedName>
        <fullName evidence="3">DUF2059 domain-containing protein</fullName>
    </submittedName>
</protein>
<dbReference type="KEGG" id="fnk:E1750_07660"/>
<proteinExistence type="predicted"/>
<feature type="domain" description="TonB C-terminal" evidence="1">
    <location>
        <begin position="92"/>
        <end position="155"/>
    </location>
</feature>
<dbReference type="InterPro" id="IPR037682">
    <property type="entry name" value="TonB_C"/>
</dbReference>
<dbReference type="SUPFAM" id="SSF74653">
    <property type="entry name" value="TolA/TonB C-terminal domain"/>
    <property type="match status" value="1"/>
</dbReference>
<evidence type="ECO:0000313" key="3">
    <source>
        <dbReference type="EMBL" id="QBN20604.1"/>
    </source>
</evidence>
<dbReference type="EMBL" id="CP037933">
    <property type="protein sequence ID" value="QBN20604.1"/>
    <property type="molecule type" value="Genomic_DNA"/>
</dbReference>
<dbReference type="Pfam" id="PF09832">
    <property type="entry name" value="DUF2059"/>
    <property type="match status" value="1"/>
</dbReference>
<feature type="domain" description="DUF2059" evidence="2">
    <location>
        <begin position="1"/>
        <end position="35"/>
    </location>
</feature>
<evidence type="ECO:0000313" key="4">
    <source>
        <dbReference type="Proteomes" id="UP000291124"/>
    </source>
</evidence>
<dbReference type="Gene3D" id="3.30.1150.10">
    <property type="match status" value="1"/>
</dbReference>
<dbReference type="GO" id="GO:0098797">
    <property type="term" value="C:plasma membrane protein complex"/>
    <property type="evidence" value="ECO:0007669"/>
    <property type="project" value="TreeGrafter"/>
</dbReference>